<dbReference type="GO" id="GO:0016757">
    <property type="term" value="F:glycosyltransferase activity"/>
    <property type="evidence" value="ECO:0007669"/>
    <property type="project" value="InterPro"/>
</dbReference>
<feature type="domain" description="Glycosyl transferase family 1" evidence="1">
    <location>
        <begin position="244"/>
        <end position="376"/>
    </location>
</feature>
<accession>A0A2Z4JQX5</accession>
<dbReference type="InterPro" id="IPR001296">
    <property type="entry name" value="Glyco_trans_1"/>
</dbReference>
<evidence type="ECO:0000259" key="2">
    <source>
        <dbReference type="Pfam" id="PF13439"/>
    </source>
</evidence>
<dbReference type="Pfam" id="PF00534">
    <property type="entry name" value="Glycos_transf_1"/>
    <property type="match status" value="1"/>
</dbReference>
<proteinExistence type="predicted"/>
<dbReference type="InterPro" id="IPR028098">
    <property type="entry name" value="Glyco_trans_4-like_N"/>
</dbReference>
<gene>
    <name evidence="3" type="ORF">Pas1_01705</name>
</gene>
<evidence type="ECO:0000313" key="4">
    <source>
        <dbReference type="Proteomes" id="UP000248592"/>
    </source>
</evidence>
<name>A0A2Z4JQX5_9BURK</name>
<protein>
    <submittedName>
        <fullName evidence="3">Glycosyl transferase</fullName>
    </submittedName>
</protein>
<keyword evidence="3" id="KW-0808">Transferase</keyword>
<dbReference type="Gene3D" id="3.40.50.2000">
    <property type="entry name" value="Glycogen Phosphorylase B"/>
    <property type="match status" value="2"/>
</dbReference>
<dbReference type="CDD" id="cd03825">
    <property type="entry name" value="GT4_WcaC-like"/>
    <property type="match status" value="1"/>
</dbReference>
<dbReference type="RefSeq" id="WP_112294309.1">
    <property type="nucleotide sequence ID" value="NZ_CBCSBS010000003.1"/>
</dbReference>
<reference evidence="4" key="1">
    <citation type="submission" date="2018-06" db="EMBL/GenBank/DDBJ databases">
        <title>Description of a new Polynucleobacter species.</title>
        <authorList>
            <person name="Hahn M.W."/>
        </authorList>
    </citation>
    <scope>NUCLEOTIDE SEQUENCE [LARGE SCALE GENOMIC DNA]</scope>
    <source>
        <strain evidence="4">MG-25-Pas1-D2</strain>
    </source>
</reference>
<dbReference type="AlphaFoldDB" id="A0A2Z4JQX5"/>
<dbReference type="Pfam" id="PF13439">
    <property type="entry name" value="Glyco_transf_4"/>
    <property type="match status" value="1"/>
</dbReference>
<dbReference type="InterPro" id="IPR050194">
    <property type="entry name" value="Glycosyltransferase_grp1"/>
</dbReference>
<dbReference type="SUPFAM" id="SSF53756">
    <property type="entry name" value="UDP-Glycosyltransferase/glycogen phosphorylase"/>
    <property type="match status" value="1"/>
</dbReference>
<dbReference type="PANTHER" id="PTHR45947:SF13">
    <property type="entry name" value="TRANSFERASE"/>
    <property type="match status" value="1"/>
</dbReference>
<sequence length="409" mass="45782">MNVTHLSHSDSSGGAARAAYRIHRALLDANLNSSLLVDSSTIDDSTVSAPYSSIRKLRNLVAPQAVKFFRKFITTSNLALHSPCITPSARVVELNNSPADIVHLHWIAWEMLSISDIGKIKKPIVWTLHDMWAFCGAEHVTPEFRWREGYHKNNRPYYEGGFDLNRWTWKRKVKHWSRPMHIVAPSSWLGQCAMESQLMRDWPISVIHNPLNLNIWSPVPKNISRTLLGLPQDIPLVMFGAMGGGLDPNKGFDLLIDALRHLSGEGVYFEVVIFGQSEPPIKRDLNFVTHYLGHLNDDLSLRLAYSAADLMVVPSRIESFGQTASEAHACGTPVVAFNIGGLRDIVDHKSTGYLAEPYDTIDLAAGINFVLKNSSKSQLGLAARIKAERCFDAKIISKKYRDIYSEIIK</sequence>
<organism evidence="3 4">
    <name type="scientific">Polynucleobacter paneuropaeus</name>
    <dbReference type="NCBI Taxonomy" id="2527775"/>
    <lineage>
        <taxon>Bacteria</taxon>
        <taxon>Pseudomonadati</taxon>
        <taxon>Pseudomonadota</taxon>
        <taxon>Betaproteobacteria</taxon>
        <taxon>Burkholderiales</taxon>
        <taxon>Burkholderiaceae</taxon>
        <taxon>Polynucleobacter</taxon>
    </lineage>
</organism>
<dbReference type="PANTHER" id="PTHR45947">
    <property type="entry name" value="SULFOQUINOVOSYL TRANSFERASE SQD2"/>
    <property type="match status" value="1"/>
</dbReference>
<dbReference type="Proteomes" id="UP000248592">
    <property type="component" value="Chromosome"/>
</dbReference>
<evidence type="ECO:0000313" key="3">
    <source>
        <dbReference type="EMBL" id="AWW49201.1"/>
    </source>
</evidence>
<feature type="domain" description="Glycosyltransferase subfamily 4-like N-terminal" evidence="2">
    <location>
        <begin position="13"/>
        <end position="213"/>
    </location>
</feature>
<dbReference type="EMBL" id="CP030085">
    <property type="protein sequence ID" value="AWW49201.1"/>
    <property type="molecule type" value="Genomic_DNA"/>
</dbReference>
<evidence type="ECO:0000259" key="1">
    <source>
        <dbReference type="Pfam" id="PF00534"/>
    </source>
</evidence>